<dbReference type="OrthoDB" id="7061752at2"/>
<protein>
    <recommendedName>
        <fullName evidence="3">DUF4367 domain-containing protein</fullName>
    </recommendedName>
</protein>
<keyword evidence="2" id="KW-1185">Reference proteome</keyword>
<name>A0A1E5LJJ0_9BACI</name>
<evidence type="ECO:0008006" key="3">
    <source>
        <dbReference type="Google" id="ProtNLM"/>
    </source>
</evidence>
<dbReference type="Proteomes" id="UP000095209">
    <property type="component" value="Unassembled WGS sequence"/>
</dbReference>
<evidence type="ECO:0000313" key="2">
    <source>
        <dbReference type="Proteomes" id="UP000095209"/>
    </source>
</evidence>
<dbReference type="EMBL" id="MJEH01000004">
    <property type="protein sequence ID" value="OEH94188.1"/>
    <property type="molecule type" value="Genomic_DNA"/>
</dbReference>
<dbReference type="STRING" id="1305675.BFG57_09050"/>
<reference evidence="1 2" key="1">
    <citation type="submission" date="2016-08" db="EMBL/GenBank/DDBJ databases">
        <title>Genome of Bacillus solimangrovi GH2-4.</title>
        <authorList>
            <person name="Lim S."/>
            <person name="Kim B.-C."/>
        </authorList>
    </citation>
    <scope>NUCLEOTIDE SEQUENCE [LARGE SCALE GENOMIC DNA]</scope>
    <source>
        <strain evidence="1 2">GH2-4</strain>
    </source>
</reference>
<proteinExistence type="predicted"/>
<gene>
    <name evidence="1" type="ORF">BFG57_09050</name>
</gene>
<dbReference type="AlphaFoldDB" id="A0A1E5LJJ0"/>
<evidence type="ECO:0000313" key="1">
    <source>
        <dbReference type="EMBL" id="OEH94188.1"/>
    </source>
</evidence>
<accession>A0A1E5LJJ0</accession>
<comment type="caution">
    <text evidence="1">The sequence shown here is derived from an EMBL/GenBank/DDBJ whole genome shotgun (WGS) entry which is preliminary data.</text>
</comment>
<dbReference type="RefSeq" id="WP_069715751.1">
    <property type="nucleotide sequence ID" value="NZ_MJEH01000004.1"/>
</dbReference>
<organism evidence="1 2">
    <name type="scientific">Bacillus solimangrovi</name>
    <dbReference type="NCBI Taxonomy" id="1305675"/>
    <lineage>
        <taxon>Bacteria</taxon>
        <taxon>Bacillati</taxon>
        <taxon>Bacillota</taxon>
        <taxon>Bacilli</taxon>
        <taxon>Bacillales</taxon>
        <taxon>Bacillaceae</taxon>
        <taxon>Bacillus</taxon>
    </lineage>
</organism>
<sequence length="201" mass="23732">MKKWIQYIIIITVIFFIYSRDNDDLKDKGTLDITNLEVYEEHIQMAMRLGYNIGKMPTRYTADSLDTAVRALPYELIVPTQLPASFKDFELLFITDWNNKKDRKEIAIEMWAKPIEGEYPFIRISANDFSYPSEDELIEDSEIMRVGNNHDVYITVDEYTVNLNWIDQKVYYKISYLAGANRYDEENAKQVVLQLAKQMIR</sequence>